<proteinExistence type="predicted"/>
<gene>
    <name evidence="3" type="ORF">CD178_00791</name>
</gene>
<keyword evidence="2" id="KW-0472">Membrane</keyword>
<reference evidence="3 4" key="1">
    <citation type="submission" date="2017-08" db="EMBL/GenBank/DDBJ databases">
        <title>Complete genome sequence of Gluconacetobacter saccharivorans CV1 isolated from Fermented Vinegar.</title>
        <authorList>
            <person name="Kim S.-Y."/>
        </authorList>
    </citation>
    <scope>NUCLEOTIDE SEQUENCE [LARGE SCALE GENOMIC DNA]</scope>
    <source>
        <strain evidence="3 4">CV1</strain>
    </source>
</reference>
<feature type="region of interest" description="Disordered" evidence="1">
    <location>
        <begin position="1"/>
        <end position="28"/>
    </location>
</feature>
<feature type="transmembrane region" description="Helical" evidence="2">
    <location>
        <begin position="34"/>
        <end position="56"/>
    </location>
</feature>
<sequence length="60" mass="6808">MSRRSDVPTDPQQGAFVLHRREQPPTPVQRRARMALRVVTVLLLAVMLIDLAARLLRHGP</sequence>
<keyword evidence="4" id="KW-1185">Reference proteome</keyword>
<keyword evidence="2" id="KW-0812">Transmembrane</keyword>
<keyword evidence="2" id="KW-1133">Transmembrane helix</keyword>
<protein>
    <submittedName>
        <fullName evidence="3">Uncharacterized protein</fullName>
    </submittedName>
</protein>
<dbReference type="AlphaFoldDB" id="A0A347W9Q2"/>
<evidence type="ECO:0000256" key="1">
    <source>
        <dbReference type="SAM" id="MobiDB-lite"/>
    </source>
</evidence>
<dbReference type="EMBL" id="CP023036">
    <property type="protein sequence ID" value="AXY21595.1"/>
    <property type="molecule type" value="Genomic_DNA"/>
</dbReference>
<accession>A0A347W9Q2</accession>
<name>A0A347W9Q2_9PROT</name>
<evidence type="ECO:0000313" key="3">
    <source>
        <dbReference type="EMBL" id="AXY21595.1"/>
    </source>
</evidence>
<dbReference type="KEGG" id="ksc:CD178_00791"/>
<evidence type="ECO:0000313" key="4">
    <source>
        <dbReference type="Proteomes" id="UP000264120"/>
    </source>
</evidence>
<evidence type="ECO:0000256" key="2">
    <source>
        <dbReference type="SAM" id="Phobius"/>
    </source>
</evidence>
<dbReference type="Proteomes" id="UP000264120">
    <property type="component" value="Chromosome"/>
</dbReference>
<organism evidence="3 4">
    <name type="scientific">Komagataeibacter saccharivorans</name>
    <dbReference type="NCBI Taxonomy" id="265959"/>
    <lineage>
        <taxon>Bacteria</taxon>
        <taxon>Pseudomonadati</taxon>
        <taxon>Pseudomonadota</taxon>
        <taxon>Alphaproteobacteria</taxon>
        <taxon>Acetobacterales</taxon>
        <taxon>Acetobacteraceae</taxon>
        <taxon>Komagataeibacter</taxon>
    </lineage>
</organism>
<dbReference type="RefSeq" id="WP_102325207.1">
    <property type="nucleotide sequence ID" value="NZ_CALCQY010000033.1"/>
</dbReference>